<evidence type="ECO:0000313" key="2">
    <source>
        <dbReference type="Proteomes" id="UP001432180"/>
    </source>
</evidence>
<protein>
    <submittedName>
        <fullName evidence="1">Uncharacterized protein</fullName>
    </submittedName>
</protein>
<name>A0ABZ0S546_9GAMM</name>
<evidence type="ECO:0000313" key="1">
    <source>
        <dbReference type="EMBL" id="WPL15477.1"/>
    </source>
</evidence>
<keyword evidence="2" id="KW-1185">Reference proteome</keyword>
<proteinExistence type="predicted"/>
<dbReference type="EMBL" id="CP121472">
    <property type="protein sequence ID" value="WPL15477.1"/>
    <property type="molecule type" value="Genomic_DNA"/>
</dbReference>
<accession>A0ABZ0S546</accession>
<gene>
    <name evidence="1" type="ORF">Thiowin_00376</name>
</gene>
<sequence>MPTPPATASIPTSAACAPCPPIEIATMNFHDITRSHLADTAADSVRPRLAEEAALETHLGTLREQYRDFQRIKVKTAANARQGAELQLQIARTLVSLERGAEAWPMAREALDNLIQARDFESAADCCDVLFRAEQPQSLSALGQGIWLAVTYPMDPELSVELLSHVIEDTPDDADGAAVAATTALFLADVRAQGSQRENLMFFASQQLGEVARRHSQVDNQDAFDAWRDRLELREPDKFLVRLRNIVDVLVQDDWWFDREALQSELPLNEGSKTS</sequence>
<organism evidence="1 2">
    <name type="scientific">Thiorhodovibrio winogradskyi</name>
    <dbReference type="NCBI Taxonomy" id="77007"/>
    <lineage>
        <taxon>Bacteria</taxon>
        <taxon>Pseudomonadati</taxon>
        <taxon>Pseudomonadota</taxon>
        <taxon>Gammaproteobacteria</taxon>
        <taxon>Chromatiales</taxon>
        <taxon>Chromatiaceae</taxon>
        <taxon>Thiorhodovibrio</taxon>
    </lineage>
</organism>
<dbReference type="Proteomes" id="UP001432180">
    <property type="component" value="Chromosome"/>
</dbReference>
<reference evidence="1 2" key="1">
    <citation type="journal article" date="2023" name="Microorganisms">
        <title>Thiorhodovibrio frisius and Trv. litoralis spp. nov., Two Novel Members from a Clade of Fastidious Purple Sulfur Bacteria That Exhibit Unique Red-Shifted Light-Harvesting Capabilities.</title>
        <authorList>
            <person name="Methner A."/>
            <person name="Kuzyk S.B."/>
            <person name="Petersen J."/>
            <person name="Bauer S."/>
            <person name="Brinkmann H."/>
            <person name="Sichau K."/>
            <person name="Wanner G."/>
            <person name="Wolf J."/>
            <person name="Neumann-Schaal M."/>
            <person name="Henke P."/>
            <person name="Tank M."/>
            <person name="Sproer C."/>
            <person name="Bunk B."/>
            <person name="Overmann J."/>
        </authorList>
    </citation>
    <scope>NUCLEOTIDE SEQUENCE [LARGE SCALE GENOMIC DNA]</scope>
    <source>
        <strain evidence="1 2">DSM 6702</strain>
    </source>
</reference>